<comment type="caution">
    <text evidence="6">The sequence shown here is derived from an EMBL/GenBank/DDBJ whole genome shotgun (WGS) entry which is preliminary data.</text>
</comment>
<evidence type="ECO:0000259" key="5">
    <source>
        <dbReference type="Pfam" id="PF13817"/>
    </source>
</evidence>
<evidence type="ECO:0000259" key="4">
    <source>
        <dbReference type="Pfam" id="PF13007"/>
    </source>
</evidence>
<dbReference type="Pfam" id="PF13817">
    <property type="entry name" value="DDE_Tnp_IS66_C"/>
    <property type="match status" value="1"/>
</dbReference>
<dbReference type="InterPro" id="IPR024474">
    <property type="entry name" value="Znf_dom_IS66"/>
</dbReference>
<dbReference type="Pfam" id="PF03050">
    <property type="entry name" value="DDE_Tnp_IS66"/>
    <property type="match status" value="1"/>
</dbReference>
<dbReference type="PANTHER" id="PTHR33678">
    <property type="entry name" value="BLL1576 PROTEIN"/>
    <property type="match status" value="1"/>
</dbReference>
<dbReference type="Pfam" id="PF13007">
    <property type="entry name" value="LZ_Tnp_IS66"/>
    <property type="match status" value="1"/>
</dbReference>
<dbReference type="InterPro" id="IPR024463">
    <property type="entry name" value="Transposase_TnpC_homeodom"/>
</dbReference>
<accession>A0ABT5KNX6</accession>
<dbReference type="EMBL" id="JAQQXS010000004">
    <property type="protein sequence ID" value="MDC8784546.1"/>
    <property type="molecule type" value="Genomic_DNA"/>
</dbReference>
<dbReference type="Proteomes" id="UP001219862">
    <property type="component" value="Unassembled WGS sequence"/>
</dbReference>
<evidence type="ECO:0000256" key="1">
    <source>
        <dbReference type="SAM" id="MobiDB-lite"/>
    </source>
</evidence>
<organism evidence="6 7">
    <name type="scientific">Roseateles koreensis</name>
    <dbReference type="NCBI Taxonomy" id="2987526"/>
    <lineage>
        <taxon>Bacteria</taxon>
        <taxon>Pseudomonadati</taxon>
        <taxon>Pseudomonadota</taxon>
        <taxon>Betaproteobacteria</taxon>
        <taxon>Burkholderiales</taxon>
        <taxon>Sphaerotilaceae</taxon>
        <taxon>Roseateles</taxon>
    </lineage>
</organism>
<feature type="compositionally biased region" description="Basic and acidic residues" evidence="1">
    <location>
        <begin position="96"/>
        <end position="106"/>
    </location>
</feature>
<evidence type="ECO:0000259" key="3">
    <source>
        <dbReference type="Pfam" id="PF13005"/>
    </source>
</evidence>
<dbReference type="InterPro" id="IPR039552">
    <property type="entry name" value="IS66_C"/>
</dbReference>
<evidence type="ECO:0000313" key="7">
    <source>
        <dbReference type="Proteomes" id="UP001219862"/>
    </source>
</evidence>
<evidence type="ECO:0000313" key="6">
    <source>
        <dbReference type="EMBL" id="MDC8784546.1"/>
    </source>
</evidence>
<reference evidence="6 7" key="1">
    <citation type="submission" date="2022-10" db="EMBL/GenBank/DDBJ databases">
        <title>paucibacter sp. hw8 Genome sequencing.</title>
        <authorList>
            <person name="Park S."/>
        </authorList>
    </citation>
    <scope>NUCLEOTIDE SEQUENCE [LARGE SCALE GENOMIC DNA]</scope>
    <source>
        <strain evidence="7">hw8</strain>
    </source>
</reference>
<proteinExistence type="predicted"/>
<dbReference type="PANTHER" id="PTHR33678:SF1">
    <property type="entry name" value="BLL1576 PROTEIN"/>
    <property type="match status" value="1"/>
</dbReference>
<dbReference type="InterPro" id="IPR052344">
    <property type="entry name" value="Transposase-related"/>
</dbReference>
<feature type="domain" description="Transposase IS66 zinc-finger binding" evidence="3">
    <location>
        <begin position="126"/>
        <end position="167"/>
    </location>
</feature>
<name>A0ABT5KNX6_9BURK</name>
<dbReference type="InterPro" id="IPR004291">
    <property type="entry name" value="Transposase_IS66_central"/>
</dbReference>
<feature type="domain" description="Transposase IS66 central" evidence="2">
    <location>
        <begin position="182"/>
        <end position="468"/>
    </location>
</feature>
<dbReference type="Pfam" id="PF13005">
    <property type="entry name" value="zf-IS66"/>
    <property type="match status" value="1"/>
</dbReference>
<feature type="region of interest" description="Disordered" evidence="1">
    <location>
        <begin position="95"/>
        <end position="118"/>
    </location>
</feature>
<sequence>MSAEDIASLDAAGLSHIGAKLLELVDRQARDRHEIEWRDAKIEKLSFEMAQLRRVKFGKKSEQLDAEQKALFDEAVDTDLAALETQLAELLAAKRKPGDVPPERPKRAALPPHLPRVDRHHEPANTMCACGCQLMRIGEDVSEKLDYTPGSFTVVRHVRGKWTCSQCRTLTQAPVPAEIIDKGLPTSGLLAHVLVAKHADHLPLYRQEAIFERAGLAIPRSTLAAWVGVCGMRLQPLVDAMKAELLARPVLHADETPVAMLAPGTGKTHRAYLWAYASGAFEPLRLVVYDFTESRSGEHPRAFLGHGTPQAWRGSLVCDDYSGYKALFAAGITEAGCMAHARRKFVELHLANKSTLAATAIDLMGQLYGIEREIKARSPDDRLRERRTRAAPIATALHDWLATYRAKVPEGSATSKAMDYSLKRWAALTRYLDDPALPIDNNFDEQQIRPWATGRKNWLFVGTLLAGQRAAAIMSLIQSAKLNGHDPYAYMRDVLTRLPTQLNRDIGELLPHRWKPAAA</sequence>
<dbReference type="NCBIfam" id="NF033517">
    <property type="entry name" value="transpos_IS66"/>
    <property type="match status" value="1"/>
</dbReference>
<feature type="domain" description="Transposase TnpC homeodomain" evidence="4">
    <location>
        <begin position="45"/>
        <end position="118"/>
    </location>
</feature>
<protein>
    <submittedName>
        <fullName evidence="6">IS66 family transposase</fullName>
    </submittedName>
</protein>
<evidence type="ECO:0000259" key="2">
    <source>
        <dbReference type="Pfam" id="PF03050"/>
    </source>
</evidence>
<feature type="domain" description="Transposase IS66 C-terminal" evidence="5">
    <location>
        <begin position="475"/>
        <end position="512"/>
    </location>
</feature>
<keyword evidence="7" id="KW-1185">Reference proteome</keyword>
<gene>
    <name evidence="6" type="ORF">PRZ01_05030</name>
</gene>